<feature type="signal peptide" evidence="1">
    <location>
        <begin position="1"/>
        <end position="27"/>
    </location>
</feature>
<name>A0A3S0N717_9VIBR</name>
<dbReference type="EMBL" id="RXZH01000001">
    <property type="protein sequence ID" value="RTZ17378.1"/>
    <property type="molecule type" value="Genomic_DNA"/>
</dbReference>
<reference evidence="2 3" key="1">
    <citation type="submission" date="2018-12" db="EMBL/GenBank/DDBJ databases">
        <title>Vibrio sp. isolated from China Sea.</title>
        <authorList>
            <person name="Li Y."/>
        </authorList>
    </citation>
    <scope>NUCLEOTIDE SEQUENCE [LARGE SCALE GENOMIC DNA]</scope>
    <source>
        <strain evidence="2 3">BEI207</strain>
    </source>
</reference>
<evidence type="ECO:0000313" key="2">
    <source>
        <dbReference type="EMBL" id="RTZ17378.1"/>
    </source>
</evidence>
<comment type="caution">
    <text evidence="2">The sequence shown here is derived from an EMBL/GenBank/DDBJ whole genome shotgun (WGS) entry which is preliminary data.</text>
</comment>
<dbReference type="Pfam" id="PF13689">
    <property type="entry name" value="DUF4154"/>
    <property type="match status" value="1"/>
</dbReference>
<dbReference type="InterPro" id="IPR025293">
    <property type="entry name" value="YfiR/HmsC-like"/>
</dbReference>
<gene>
    <name evidence="2" type="ORF">EJ063_00940</name>
</gene>
<proteinExistence type="predicted"/>
<dbReference type="Proteomes" id="UP000268973">
    <property type="component" value="Unassembled WGS sequence"/>
</dbReference>
<evidence type="ECO:0000313" key="3">
    <source>
        <dbReference type="Proteomes" id="UP000268973"/>
    </source>
</evidence>
<keyword evidence="3" id="KW-1185">Reference proteome</keyword>
<accession>A0A3S0N717</accession>
<feature type="chain" id="PRO_5018588192" evidence="1">
    <location>
        <begin position="28"/>
        <end position="167"/>
    </location>
</feature>
<sequence length="167" mass="18792">MHINISRVSKITSLLWLLTLSPMTAHAKYTPDQVKAVYLYRIATFVQWENEAQMDSINICVQDNEKVNTILSKLTQDKLIRNKPLKVVSSDCDVLYISQEQNLNRIESVPTNTVTIGGMESFTENGGAIELVEHKGKIRPKVNLDNIKGYQLSSNFLRVAEVVGGQQ</sequence>
<protein>
    <submittedName>
        <fullName evidence="2">YfiR family protein</fullName>
    </submittedName>
</protein>
<dbReference type="OrthoDB" id="5829553at2"/>
<dbReference type="RefSeq" id="WP_126572134.1">
    <property type="nucleotide sequence ID" value="NZ_RXZH01000001.1"/>
</dbReference>
<dbReference type="AlphaFoldDB" id="A0A3S0N717"/>
<organism evidence="2 3">
    <name type="scientific">Vibrio aquaticus</name>
    <dbReference type="NCBI Taxonomy" id="2496559"/>
    <lineage>
        <taxon>Bacteria</taxon>
        <taxon>Pseudomonadati</taxon>
        <taxon>Pseudomonadota</taxon>
        <taxon>Gammaproteobacteria</taxon>
        <taxon>Vibrionales</taxon>
        <taxon>Vibrionaceae</taxon>
        <taxon>Vibrio</taxon>
    </lineage>
</organism>
<evidence type="ECO:0000256" key="1">
    <source>
        <dbReference type="SAM" id="SignalP"/>
    </source>
</evidence>
<keyword evidence="1" id="KW-0732">Signal</keyword>